<evidence type="ECO:0000256" key="10">
    <source>
        <dbReference type="PROSITE-ProRule" id="PRU00959"/>
    </source>
</evidence>
<dbReference type="eggNOG" id="KOG2671">
    <property type="taxonomic scope" value="Eukaryota"/>
</dbReference>
<dbReference type="EMBL" id="JH226132">
    <property type="protein sequence ID" value="EHY56067.1"/>
    <property type="molecule type" value="Genomic_DNA"/>
</dbReference>
<dbReference type="GeneID" id="20308810"/>
<evidence type="ECO:0000313" key="15">
    <source>
        <dbReference type="Proteomes" id="UP000007304"/>
    </source>
</evidence>
<dbReference type="GO" id="GO:0043527">
    <property type="term" value="C:tRNA methyltransferase complex"/>
    <property type="evidence" value="ECO:0007669"/>
    <property type="project" value="UniProtKB-ARBA"/>
</dbReference>
<feature type="compositionally biased region" description="Low complexity" evidence="11">
    <location>
        <begin position="409"/>
        <end position="419"/>
    </location>
</feature>
<keyword evidence="2" id="KW-0963">Cytoplasm</keyword>
<keyword evidence="7 10" id="KW-0819">tRNA processing</keyword>
<feature type="compositionally biased region" description="Low complexity" evidence="11">
    <location>
        <begin position="74"/>
        <end position="86"/>
    </location>
</feature>
<dbReference type="InterPro" id="IPR000241">
    <property type="entry name" value="RlmKL-like_Mtase"/>
</dbReference>
<reference evidence="14" key="1">
    <citation type="submission" date="2011-07" db="EMBL/GenBank/DDBJ databases">
        <title>The Genome Sequence of Exophiala (Wangiella) dermatitidis NIH/UT8656.</title>
        <authorList>
            <consortium name="The Broad Institute Genome Sequencing Platform"/>
            <person name="Cuomo C."/>
            <person name="Wang Z."/>
            <person name="Hunicke-Smith S."/>
            <person name="Szanislo P.J."/>
            <person name="Earl A."/>
            <person name="Young S.K."/>
            <person name="Zeng Q."/>
            <person name="Gargeya S."/>
            <person name="Fitzgerald M."/>
            <person name="Haas B."/>
            <person name="Abouelleil A."/>
            <person name="Alvarado L."/>
            <person name="Arachchi H.M."/>
            <person name="Berlin A."/>
            <person name="Brown A."/>
            <person name="Chapman S.B."/>
            <person name="Chen Z."/>
            <person name="Dunbar C."/>
            <person name="Freedman E."/>
            <person name="Gearin G."/>
            <person name="Gellesch M."/>
            <person name="Goldberg J."/>
            <person name="Griggs A."/>
            <person name="Gujja S."/>
            <person name="Heiman D."/>
            <person name="Howarth C."/>
            <person name="Larson L."/>
            <person name="Lui A."/>
            <person name="MacDonald P.J.P."/>
            <person name="Montmayeur A."/>
            <person name="Murphy C."/>
            <person name="Neiman D."/>
            <person name="Pearson M."/>
            <person name="Priest M."/>
            <person name="Roberts A."/>
            <person name="Saif S."/>
            <person name="Shea T."/>
            <person name="Shenoy N."/>
            <person name="Sisk P."/>
            <person name="Stolte C."/>
            <person name="Sykes S."/>
            <person name="Wortman J."/>
            <person name="Nusbaum C."/>
            <person name="Birren B."/>
        </authorList>
    </citation>
    <scope>NUCLEOTIDE SEQUENCE</scope>
    <source>
        <strain evidence="14">NIH/UT8656</strain>
    </source>
</reference>
<evidence type="ECO:0000313" key="14">
    <source>
        <dbReference type="EMBL" id="EHY56067.1"/>
    </source>
</evidence>
<proteinExistence type="inferred from homology"/>
<organism evidence="14 15">
    <name type="scientific">Exophiala dermatitidis (strain ATCC 34100 / CBS 525.76 / NIH/UT8656)</name>
    <name type="common">Black yeast</name>
    <name type="synonym">Wangiella dermatitidis</name>
    <dbReference type="NCBI Taxonomy" id="858893"/>
    <lineage>
        <taxon>Eukaryota</taxon>
        <taxon>Fungi</taxon>
        <taxon>Dikarya</taxon>
        <taxon>Ascomycota</taxon>
        <taxon>Pezizomycotina</taxon>
        <taxon>Eurotiomycetes</taxon>
        <taxon>Chaetothyriomycetidae</taxon>
        <taxon>Chaetothyriales</taxon>
        <taxon>Herpotrichiellaceae</taxon>
        <taxon>Exophiala</taxon>
    </lineage>
</organism>
<sequence>MDTKMDTDYLIRLAQAHESFRRPELEALSSLANLPCKIVEYAENSPFCIVRFDFPSTSSSPLLPLSQTPPSPSSAPSAPSLPSASAKPTKTTSASLDDSVPSSIQNGTTAHDHDHHSKHTTNNVRTAIDQRVRAFEARSILSKGIYEIWGQGTNYDELHRDVAKRSRHLWELYKHHSFKFVIDCYGSSQDAEQQRRIINSFSYLGLEGDIKMKNPDVEFCVMEEWLPLDHTTDQPTDQPTDQTTTSPTDQSQTETTTTTTITTTTTTNNNTERLIDRVARTTRRRVLLTRKIGTSQRWLREKHDLKKRPYISTTSMDAELALVTANIALASPGKIFLDPFVGTGGFMVAAAELGAWVLGSDIDGRSYRGKGTGLDKGVGANFKKYGLTHLFGDCISSDLTNTPFRKSSSRSQSQSQQQQPTKNNGGGGRWLDGIVCDPPYGVREGLKVLGARPRKSVVAAAAAAENGAEVTSSDASAAPKEIFVDGVPAHKLPGYVAPKKPYSFSKMLDDILDFAADTLVDGGRLAFWMPSVNENEAGEEEVTVIPQHPLLELKHECVQRFNRWSRRLLVYERRPDSVGLPCRQEKVVDVNGTGTSTGHTADELNPFRRRYFQPFMVDRS</sequence>
<feature type="domain" description="tRNA (guanine(10)-N(2))-methyltransferase TRMT11 N-terminal" evidence="13">
    <location>
        <begin position="122"/>
        <end position="227"/>
    </location>
</feature>
<dbReference type="PROSITE" id="PS00092">
    <property type="entry name" value="N6_MTASE"/>
    <property type="match status" value="1"/>
</dbReference>
<dbReference type="InterPro" id="IPR029063">
    <property type="entry name" value="SAM-dependent_MTases_sf"/>
</dbReference>
<keyword evidence="5 10" id="KW-0808">Transferase</keyword>
<dbReference type="Proteomes" id="UP000007304">
    <property type="component" value="Unassembled WGS sequence"/>
</dbReference>
<evidence type="ECO:0000256" key="5">
    <source>
        <dbReference type="ARBA" id="ARBA00022679"/>
    </source>
</evidence>
<dbReference type="GO" id="GO:0032259">
    <property type="term" value="P:methylation"/>
    <property type="evidence" value="ECO:0007669"/>
    <property type="project" value="UniProtKB-UniRule"/>
</dbReference>
<evidence type="ECO:0000256" key="2">
    <source>
        <dbReference type="ARBA" id="ARBA00022490"/>
    </source>
</evidence>
<evidence type="ECO:0000256" key="1">
    <source>
        <dbReference type="ARBA" id="ARBA00004496"/>
    </source>
</evidence>
<comment type="subcellular location">
    <subcellularLocation>
        <location evidence="1">Cytoplasm</location>
    </subcellularLocation>
</comment>
<keyword evidence="8 10" id="KW-0694">RNA-binding</keyword>
<dbReference type="AlphaFoldDB" id="H6BWK6"/>
<gene>
    <name evidence="14" type="ORF">HMPREF1120_04171</name>
</gene>
<dbReference type="OMA" id="CWSHERS"/>
<evidence type="ECO:0000256" key="8">
    <source>
        <dbReference type="ARBA" id="ARBA00022884"/>
    </source>
</evidence>
<dbReference type="PANTHER" id="PTHR13370">
    <property type="entry name" value="RNA METHYLASE-RELATED"/>
    <property type="match status" value="1"/>
</dbReference>
<keyword evidence="4 10" id="KW-0489">Methyltransferase</keyword>
<dbReference type="EC" id="2.1.1.214" evidence="9"/>
<dbReference type="STRING" id="858893.H6BWK6"/>
<dbReference type="RefSeq" id="XP_009156528.1">
    <property type="nucleotide sequence ID" value="XM_009158280.1"/>
</dbReference>
<feature type="domain" description="Ribosomal RNA large subunit methyltransferase K/L-like methyltransferase" evidence="12">
    <location>
        <begin position="307"/>
        <end position="445"/>
    </location>
</feature>
<keyword evidence="3 10" id="KW-0820">tRNA-binding</keyword>
<dbReference type="InterPro" id="IPR016691">
    <property type="entry name" value="TRMT11"/>
</dbReference>
<dbReference type="GO" id="GO:0160102">
    <property type="term" value="F:tRNA (guanine(10)-N2)-methyltransferase activity"/>
    <property type="evidence" value="ECO:0007669"/>
    <property type="project" value="UniProtKB-EC"/>
</dbReference>
<evidence type="ECO:0000256" key="9">
    <source>
        <dbReference type="ARBA" id="ARBA00066937"/>
    </source>
</evidence>
<dbReference type="Pfam" id="PF01170">
    <property type="entry name" value="UPF0020"/>
    <property type="match status" value="1"/>
</dbReference>
<feature type="compositionally biased region" description="Low complexity" evidence="11">
    <location>
        <begin position="233"/>
        <end position="265"/>
    </location>
</feature>
<dbReference type="VEuPathDB" id="FungiDB:HMPREF1120_04171"/>
<dbReference type="SUPFAM" id="SSF53335">
    <property type="entry name" value="S-adenosyl-L-methionine-dependent methyltransferases"/>
    <property type="match status" value="1"/>
</dbReference>
<dbReference type="Pfam" id="PF25904">
    <property type="entry name" value="Tmrp11_N"/>
    <property type="match status" value="2"/>
</dbReference>
<dbReference type="GO" id="GO:0000049">
    <property type="term" value="F:tRNA binding"/>
    <property type="evidence" value="ECO:0007669"/>
    <property type="project" value="UniProtKB-UniRule"/>
</dbReference>
<evidence type="ECO:0000256" key="6">
    <source>
        <dbReference type="ARBA" id="ARBA00022691"/>
    </source>
</evidence>
<evidence type="ECO:0000256" key="7">
    <source>
        <dbReference type="ARBA" id="ARBA00022694"/>
    </source>
</evidence>
<dbReference type="OrthoDB" id="296065at2759"/>
<evidence type="ECO:0000259" key="13">
    <source>
        <dbReference type="Pfam" id="PF25904"/>
    </source>
</evidence>
<dbReference type="PANTHER" id="PTHR13370:SF3">
    <property type="entry name" value="TRNA (GUANINE(10)-N2)-METHYLTRANSFERASE HOMOLOG"/>
    <property type="match status" value="1"/>
</dbReference>
<name>H6BWK6_EXODN</name>
<dbReference type="PIRSF" id="PIRSF017259">
    <property type="entry name" value="tRNA_mtfrase_TRM11"/>
    <property type="match status" value="1"/>
</dbReference>
<dbReference type="Gene3D" id="3.40.50.150">
    <property type="entry name" value="Vaccinia Virus protein VP39"/>
    <property type="match status" value="1"/>
</dbReference>
<accession>H6BWK6</accession>
<feature type="domain" description="tRNA (guanine(10)-N(2))-methyltransferase TRMT11 N-terminal" evidence="13">
    <location>
        <begin position="8"/>
        <end position="53"/>
    </location>
</feature>
<feature type="compositionally biased region" description="Polar residues" evidence="11">
    <location>
        <begin position="88"/>
        <end position="109"/>
    </location>
</feature>
<evidence type="ECO:0000256" key="4">
    <source>
        <dbReference type="ARBA" id="ARBA00022603"/>
    </source>
</evidence>
<evidence type="ECO:0000256" key="3">
    <source>
        <dbReference type="ARBA" id="ARBA00022555"/>
    </source>
</evidence>
<evidence type="ECO:0000256" key="11">
    <source>
        <dbReference type="SAM" id="MobiDB-lite"/>
    </source>
</evidence>
<comment type="similarity">
    <text evidence="10">Belongs to the class I-like SAM-binding methyltransferase superfamily. TRM11 methyltransferase family.</text>
</comment>
<dbReference type="InterPro" id="IPR059073">
    <property type="entry name" value="TRMT11_N"/>
</dbReference>
<keyword evidence="6 10" id="KW-0949">S-adenosyl-L-methionine</keyword>
<dbReference type="InterPro" id="IPR002052">
    <property type="entry name" value="DNA_methylase_N6_adenine_CS"/>
</dbReference>
<dbReference type="PROSITE" id="PS51627">
    <property type="entry name" value="SAM_MT_TRM11"/>
    <property type="match status" value="1"/>
</dbReference>
<dbReference type="HOGENOM" id="CLU_029646_3_0_1"/>
<dbReference type="InParanoid" id="H6BWK6"/>
<feature type="region of interest" description="Disordered" evidence="11">
    <location>
        <begin position="402"/>
        <end position="430"/>
    </location>
</feature>
<evidence type="ECO:0000259" key="12">
    <source>
        <dbReference type="Pfam" id="PF01170"/>
    </source>
</evidence>
<dbReference type="FunCoup" id="H6BWK6">
    <property type="interactions" value="822"/>
</dbReference>
<feature type="region of interest" description="Disordered" evidence="11">
    <location>
        <begin position="61"/>
        <end position="125"/>
    </location>
</feature>
<protein>
    <recommendedName>
        <fullName evidence="9">tRNA (guanine(10)-N(2))-methyltransferase</fullName>
        <ecNumber evidence="9">2.1.1.214</ecNumber>
    </recommendedName>
</protein>
<keyword evidence="15" id="KW-1185">Reference proteome</keyword>
<feature type="region of interest" description="Disordered" evidence="11">
    <location>
        <begin position="230"/>
        <end position="265"/>
    </location>
</feature>
<dbReference type="GO" id="GO:0008033">
    <property type="term" value="P:tRNA processing"/>
    <property type="evidence" value="ECO:0007669"/>
    <property type="project" value="UniProtKB-UniRule"/>
</dbReference>
<dbReference type="GO" id="GO:0005737">
    <property type="term" value="C:cytoplasm"/>
    <property type="evidence" value="ECO:0007669"/>
    <property type="project" value="UniProtKB-SubCell"/>
</dbReference>